<dbReference type="RefSeq" id="WP_386671894.1">
    <property type="nucleotide sequence ID" value="NZ_JBHLTG010000005.1"/>
</dbReference>
<keyword evidence="7" id="KW-1185">Reference proteome</keyword>
<dbReference type="PROSITE" id="PS50921">
    <property type="entry name" value="ANTAR"/>
    <property type="match status" value="1"/>
</dbReference>
<evidence type="ECO:0000313" key="7">
    <source>
        <dbReference type="Proteomes" id="UP001589896"/>
    </source>
</evidence>
<dbReference type="SMART" id="SM00065">
    <property type="entry name" value="GAF"/>
    <property type="match status" value="1"/>
</dbReference>
<dbReference type="InterPro" id="IPR012074">
    <property type="entry name" value="GAF_ANTAR"/>
</dbReference>
<evidence type="ECO:0000313" key="6">
    <source>
        <dbReference type="EMBL" id="MFC0680290.1"/>
    </source>
</evidence>
<dbReference type="InterPro" id="IPR005561">
    <property type="entry name" value="ANTAR"/>
</dbReference>
<keyword evidence="1" id="KW-0808">Transferase</keyword>
<dbReference type="Gene3D" id="3.30.450.40">
    <property type="match status" value="1"/>
</dbReference>
<dbReference type="Pfam" id="PF01590">
    <property type="entry name" value="GAF"/>
    <property type="match status" value="1"/>
</dbReference>
<dbReference type="SUPFAM" id="SSF55781">
    <property type="entry name" value="GAF domain-like"/>
    <property type="match status" value="1"/>
</dbReference>
<name>A0ABV6RTI4_9GAMM</name>
<organism evidence="6 7">
    <name type="scientific">Lysobacter korlensis</name>
    <dbReference type="NCBI Taxonomy" id="553636"/>
    <lineage>
        <taxon>Bacteria</taxon>
        <taxon>Pseudomonadati</taxon>
        <taxon>Pseudomonadota</taxon>
        <taxon>Gammaproteobacteria</taxon>
        <taxon>Lysobacterales</taxon>
        <taxon>Lysobacteraceae</taxon>
        <taxon>Lysobacter</taxon>
    </lineage>
</organism>
<dbReference type="Proteomes" id="UP001589896">
    <property type="component" value="Unassembled WGS sequence"/>
</dbReference>
<dbReference type="InterPro" id="IPR029016">
    <property type="entry name" value="GAF-like_dom_sf"/>
</dbReference>
<dbReference type="PIRSF" id="PIRSF036625">
    <property type="entry name" value="GAF_ANTAR"/>
    <property type="match status" value="1"/>
</dbReference>
<sequence length="237" mass="25749">MTAVTREAQLFERLASLADTLVAGYDVVELLQGLVDSCAELLDVSAAGLLLADADGHLELVASTSEENRLVEAMQVAAAAGPCIESFRTGSVVSLPDVRDAPPEWPDFQRACIENGFASVYAIPLRLRDTTIGTLNLFRPAPGPLNDRDAQAAQALADMATIGILHERTWREADTVRAQLQAALTSRIVIEQAKGVLAQTHRIPVDDAFLVLRRYARDHQLPLGEVAQRLVDRTLIF</sequence>
<evidence type="ECO:0000256" key="3">
    <source>
        <dbReference type="ARBA" id="ARBA00023015"/>
    </source>
</evidence>
<feature type="domain" description="ANTAR" evidence="5">
    <location>
        <begin position="170"/>
        <end position="231"/>
    </location>
</feature>
<dbReference type="InterPro" id="IPR036388">
    <property type="entry name" value="WH-like_DNA-bd_sf"/>
</dbReference>
<evidence type="ECO:0000256" key="4">
    <source>
        <dbReference type="ARBA" id="ARBA00023163"/>
    </source>
</evidence>
<evidence type="ECO:0000259" key="5">
    <source>
        <dbReference type="PROSITE" id="PS50921"/>
    </source>
</evidence>
<reference evidence="6 7" key="1">
    <citation type="submission" date="2024-09" db="EMBL/GenBank/DDBJ databases">
        <authorList>
            <person name="Sun Q."/>
            <person name="Mori K."/>
        </authorList>
    </citation>
    <scope>NUCLEOTIDE SEQUENCE [LARGE SCALE GENOMIC DNA]</scope>
    <source>
        <strain evidence="6 7">KCTC 23076</strain>
    </source>
</reference>
<evidence type="ECO:0000256" key="2">
    <source>
        <dbReference type="ARBA" id="ARBA00022777"/>
    </source>
</evidence>
<evidence type="ECO:0000256" key="1">
    <source>
        <dbReference type="ARBA" id="ARBA00022679"/>
    </source>
</evidence>
<comment type="caution">
    <text evidence="6">The sequence shown here is derived from an EMBL/GenBank/DDBJ whole genome shotgun (WGS) entry which is preliminary data.</text>
</comment>
<keyword evidence="4" id="KW-0804">Transcription</keyword>
<dbReference type="InterPro" id="IPR003018">
    <property type="entry name" value="GAF"/>
</dbReference>
<dbReference type="EMBL" id="JBHLTG010000005">
    <property type="protein sequence ID" value="MFC0680290.1"/>
    <property type="molecule type" value="Genomic_DNA"/>
</dbReference>
<protein>
    <submittedName>
        <fullName evidence="6">GAF and ANTAR domain-containing protein</fullName>
    </submittedName>
</protein>
<dbReference type="SMART" id="SM01012">
    <property type="entry name" value="ANTAR"/>
    <property type="match status" value="1"/>
</dbReference>
<dbReference type="InterPro" id="IPR011006">
    <property type="entry name" value="CheY-like_superfamily"/>
</dbReference>
<keyword evidence="3" id="KW-0805">Transcription regulation</keyword>
<gene>
    <name evidence="6" type="ORF">ACFFGH_20845</name>
</gene>
<dbReference type="Pfam" id="PF03861">
    <property type="entry name" value="ANTAR"/>
    <property type="match status" value="1"/>
</dbReference>
<keyword evidence="2" id="KW-0418">Kinase</keyword>
<dbReference type="Gene3D" id="1.10.10.10">
    <property type="entry name" value="Winged helix-like DNA-binding domain superfamily/Winged helix DNA-binding domain"/>
    <property type="match status" value="1"/>
</dbReference>
<accession>A0ABV6RTI4</accession>
<dbReference type="SUPFAM" id="SSF52172">
    <property type="entry name" value="CheY-like"/>
    <property type="match status" value="1"/>
</dbReference>
<proteinExistence type="predicted"/>